<comment type="caution">
    <text evidence="1">The sequence shown here is derived from an EMBL/GenBank/DDBJ whole genome shotgun (WGS) entry which is preliminary data.</text>
</comment>
<evidence type="ECO:0000313" key="1">
    <source>
        <dbReference type="EMBL" id="MDY0394782.1"/>
    </source>
</evidence>
<dbReference type="RefSeq" id="WP_390354152.1">
    <property type="nucleotide sequence ID" value="NZ_JBHUIZ010000005.1"/>
</dbReference>
<organism evidence="1 2">
    <name type="scientific">Tigheibacillus halophilus</name>
    <dbReference type="NCBI Taxonomy" id="361280"/>
    <lineage>
        <taxon>Bacteria</taxon>
        <taxon>Bacillati</taxon>
        <taxon>Bacillota</taxon>
        <taxon>Bacilli</taxon>
        <taxon>Bacillales</taxon>
        <taxon>Bacillaceae</taxon>
        <taxon>Tigheibacillus</taxon>
    </lineage>
</organism>
<evidence type="ECO:0000313" key="2">
    <source>
        <dbReference type="Proteomes" id="UP001281447"/>
    </source>
</evidence>
<protein>
    <submittedName>
        <fullName evidence="1">Uncharacterized protein</fullName>
    </submittedName>
</protein>
<keyword evidence="2" id="KW-1185">Reference proteome</keyword>
<dbReference type="Proteomes" id="UP001281447">
    <property type="component" value="Unassembled WGS sequence"/>
</dbReference>
<sequence length="76" mass="9089">MIIYEAYINGGDYYNPIQEVGIYNDFEIAKKEVESASEYIEELYVNVLELKGNRFEITERWSLDKNDKNSIWKKEE</sequence>
<reference evidence="1 2" key="1">
    <citation type="submission" date="2023-10" db="EMBL/GenBank/DDBJ databases">
        <title>Virgibacillus halophilus 5B73C genome.</title>
        <authorList>
            <person name="Miliotis G."/>
            <person name="Sengupta P."/>
            <person name="Hameed A."/>
            <person name="Chuvochina M."/>
            <person name="Mcdonagh F."/>
            <person name="Simpson A.C."/>
            <person name="Singh N.K."/>
            <person name="Rekha P.D."/>
            <person name="Raman K."/>
            <person name="Hugenholtz P."/>
            <person name="Venkateswaran K."/>
        </authorList>
    </citation>
    <scope>NUCLEOTIDE SEQUENCE [LARGE SCALE GENOMIC DNA]</scope>
    <source>
        <strain evidence="1 2">5B73C</strain>
    </source>
</reference>
<name>A0ABU5C634_9BACI</name>
<gene>
    <name evidence="1" type="ORF">RWE15_10350</name>
</gene>
<proteinExistence type="predicted"/>
<dbReference type="EMBL" id="JAWDIP010000003">
    <property type="protein sequence ID" value="MDY0394782.1"/>
    <property type="molecule type" value="Genomic_DNA"/>
</dbReference>
<accession>A0ABU5C634</accession>